<feature type="transmembrane region" description="Helical" evidence="6">
    <location>
        <begin position="395"/>
        <end position="416"/>
    </location>
</feature>
<evidence type="ECO:0000256" key="1">
    <source>
        <dbReference type="ARBA" id="ARBA00004141"/>
    </source>
</evidence>
<dbReference type="EMBL" id="VMBG01000001">
    <property type="protein sequence ID" value="TSJ78190.1"/>
    <property type="molecule type" value="Genomic_DNA"/>
</dbReference>
<evidence type="ECO:0000256" key="5">
    <source>
        <dbReference type="ARBA" id="ARBA00023136"/>
    </source>
</evidence>
<evidence type="ECO:0000313" key="7">
    <source>
        <dbReference type="EMBL" id="TSJ78190.1"/>
    </source>
</evidence>
<protein>
    <submittedName>
        <fullName evidence="7">UbiA family prenyltransferase</fullName>
    </submittedName>
</protein>
<dbReference type="AlphaFoldDB" id="A0A556QNG5"/>
<keyword evidence="8" id="KW-1185">Reference proteome</keyword>
<dbReference type="InterPro" id="IPR036412">
    <property type="entry name" value="HAD-like_sf"/>
</dbReference>
<feature type="transmembrane region" description="Helical" evidence="6">
    <location>
        <begin position="465"/>
        <end position="481"/>
    </location>
</feature>
<keyword evidence="4 6" id="KW-1133">Transmembrane helix</keyword>
<keyword evidence="5 6" id="KW-0472">Membrane</keyword>
<dbReference type="Proteomes" id="UP000315648">
    <property type="component" value="Unassembled WGS sequence"/>
</dbReference>
<feature type="transmembrane region" description="Helical" evidence="6">
    <location>
        <begin position="292"/>
        <end position="315"/>
    </location>
</feature>
<dbReference type="Gene3D" id="3.40.50.1000">
    <property type="entry name" value="HAD superfamily/HAD-like"/>
    <property type="match status" value="1"/>
</dbReference>
<organism evidence="7 8">
    <name type="scientific">Rariglobus hedericola</name>
    <dbReference type="NCBI Taxonomy" id="2597822"/>
    <lineage>
        <taxon>Bacteria</taxon>
        <taxon>Pseudomonadati</taxon>
        <taxon>Verrucomicrobiota</taxon>
        <taxon>Opitutia</taxon>
        <taxon>Opitutales</taxon>
        <taxon>Opitutaceae</taxon>
        <taxon>Rariglobus</taxon>
    </lineage>
</organism>
<feature type="transmembrane region" description="Helical" evidence="6">
    <location>
        <begin position="336"/>
        <end position="365"/>
    </location>
</feature>
<reference evidence="7 8" key="1">
    <citation type="submission" date="2019-07" db="EMBL/GenBank/DDBJ databases">
        <title>Description of 53C-WASEF.</title>
        <authorList>
            <person name="Pitt A."/>
            <person name="Hahn M.W."/>
        </authorList>
    </citation>
    <scope>NUCLEOTIDE SEQUENCE [LARGE SCALE GENOMIC DNA]</scope>
    <source>
        <strain evidence="7 8">53C-WASEF</strain>
    </source>
</reference>
<accession>A0A556QNG5</accession>
<name>A0A556QNG5_9BACT</name>
<dbReference type="OrthoDB" id="9803632at2"/>
<feature type="transmembrane region" description="Helical" evidence="6">
    <location>
        <begin position="428"/>
        <end position="445"/>
    </location>
</feature>
<dbReference type="InterPro" id="IPR044878">
    <property type="entry name" value="UbiA_sf"/>
</dbReference>
<dbReference type="GO" id="GO:0016020">
    <property type="term" value="C:membrane"/>
    <property type="evidence" value="ECO:0007669"/>
    <property type="project" value="UniProtKB-SubCell"/>
</dbReference>
<keyword evidence="7" id="KW-0808">Transferase</keyword>
<evidence type="ECO:0000256" key="2">
    <source>
        <dbReference type="ARBA" id="ARBA00022475"/>
    </source>
</evidence>
<feature type="transmembrane region" description="Helical" evidence="6">
    <location>
        <begin position="227"/>
        <end position="247"/>
    </location>
</feature>
<dbReference type="RefSeq" id="WP_144228531.1">
    <property type="nucleotide sequence ID" value="NZ_CBCRVV010000003.1"/>
</dbReference>
<evidence type="ECO:0000256" key="4">
    <source>
        <dbReference type="ARBA" id="ARBA00022989"/>
    </source>
</evidence>
<dbReference type="InterPro" id="IPR000537">
    <property type="entry name" value="UbiA_prenyltransferase"/>
</dbReference>
<feature type="transmembrane region" description="Helical" evidence="6">
    <location>
        <begin position="267"/>
        <end position="286"/>
    </location>
</feature>
<keyword evidence="2" id="KW-1003">Cell membrane</keyword>
<sequence length="483" mass="52570">MSLPDYQTSRVVAVDLDGTLLKADLSWELLMAYLRARPWRLFCVLGWVSAGGLVRLKSNLAERVLIEGEHLPWNDEVIDWCEQHAQKGGRVVLATASPLKAAQSITGHFKFITEVLGSDEVINLKAQAKADALTFRFGHEGFDYIGNSSADLPVWRAAQNAFFVGTESVRNGFQHRLEAKRLIPITGGSDRLEPVLLAALRPHQWLKNLLILVPLLGAHRWNDPACWWLIGPALLALCCVASATYILNDLTDLESDRRHPRKKRRAFASGQLGIPTGLLFIGVLLFTGGALALVSGLTALAAVSGYVILSIAYSLGLKKIAIVDVVWLSCMYTYRVLIGGAITGVVVSSWLLAYTISLFLGLAFLKRYVELGSSNAGESVQVPGRGYDGSDASRIRAGGIAAGLVSTVVLGFYLRSPASIVLYADPRWLWVVVLAMAGWLARIWIMAGHKKVDDDPVWFAAKDPVTWLISAVCIAALMLAGPL</sequence>
<evidence type="ECO:0000256" key="6">
    <source>
        <dbReference type="SAM" id="Phobius"/>
    </source>
</evidence>
<dbReference type="Gene3D" id="1.10.357.140">
    <property type="entry name" value="UbiA prenyltransferase"/>
    <property type="match status" value="1"/>
</dbReference>
<dbReference type="NCBIfam" id="NF006088">
    <property type="entry name" value="PRK08238.1"/>
    <property type="match status" value="1"/>
</dbReference>
<dbReference type="CDD" id="cd13963">
    <property type="entry name" value="PT_UbiA_2"/>
    <property type="match status" value="1"/>
</dbReference>
<evidence type="ECO:0000313" key="8">
    <source>
        <dbReference type="Proteomes" id="UP000315648"/>
    </source>
</evidence>
<dbReference type="SUPFAM" id="SSF56784">
    <property type="entry name" value="HAD-like"/>
    <property type="match status" value="1"/>
</dbReference>
<dbReference type="GO" id="GO:0016765">
    <property type="term" value="F:transferase activity, transferring alkyl or aryl (other than methyl) groups"/>
    <property type="evidence" value="ECO:0007669"/>
    <property type="project" value="InterPro"/>
</dbReference>
<gene>
    <name evidence="7" type="ORF">FPL22_02460</name>
</gene>
<evidence type="ECO:0000256" key="3">
    <source>
        <dbReference type="ARBA" id="ARBA00022692"/>
    </source>
</evidence>
<dbReference type="Pfam" id="PF01040">
    <property type="entry name" value="UbiA"/>
    <property type="match status" value="1"/>
</dbReference>
<comment type="caution">
    <text evidence="7">The sequence shown here is derived from an EMBL/GenBank/DDBJ whole genome shotgun (WGS) entry which is preliminary data.</text>
</comment>
<keyword evidence="3 6" id="KW-0812">Transmembrane</keyword>
<dbReference type="InterPro" id="IPR023214">
    <property type="entry name" value="HAD_sf"/>
</dbReference>
<proteinExistence type="predicted"/>
<comment type="subcellular location">
    <subcellularLocation>
        <location evidence="1">Membrane</location>
        <topology evidence="1">Multi-pass membrane protein</topology>
    </subcellularLocation>
</comment>